<name>A0A444XCH1_ARAHY</name>
<dbReference type="InterPro" id="IPR032675">
    <property type="entry name" value="LRR_dom_sf"/>
</dbReference>
<dbReference type="PANTHER" id="PTHR13318:SF106">
    <property type="entry name" value="F-BOX_LRR-REPEAT PROTEIN 2"/>
    <property type="match status" value="1"/>
</dbReference>
<accession>A0A444XCH1</accession>
<evidence type="ECO:0000259" key="1">
    <source>
        <dbReference type="Pfam" id="PF00646"/>
    </source>
</evidence>
<dbReference type="SUPFAM" id="SSF81383">
    <property type="entry name" value="F-box domain"/>
    <property type="match status" value="1"/>
</dbReference>
<comment type="caution">
    <text evidence="2">The sequence shown here is derived from an EMBL/GenBank/DDBJ whole genome shotgun (WGS) entry which is preliminary data.</text>
</comment>
<sequence length="1222" mass="138156">MSSSSSTSDSESEYSNLQHIPDECWESVFKYLSDPLDHESLSLVSSHFLSLTNRLRTSLTVSDHVLPFLPALLRRFPNLTSINLTRPTGELNALLFQISSSHLPSLRSLDLSHQPALPSIALRHFSRKFPALKSLNCSFMDSLTDKDLNLIAECFPNLEEIDISYPNYSGIADAESRVNALASGFKKLRKVNLSGSHIVWFSSIFDLCQNCEFLEELVLLSTNFIGPTGPIGFANAILQRPELRSLALGCSRVGFMSEGDVISKFFELVSLKEFTCLELSYSPLSDECLCVAAEEGLPLRELSLPGCFQYGYGGISSLLRNCNNLQHLDLQCTEFLDDRCVIELSMLLGNLNFVNLSENSKLSDSSLFAIIRNCPLITEIRMERAGVGKQKVEKDCLVVNSHLKFLYLTRNSYLNDESVEMIASVCPNLEKMDLSYCERVSEGAVEVLRKCCKIRHMNLARLGSELFRIDFEIPTLCLLNLSWLRIRDEELSLISKRCHRLRELKLDFCQKITANGVTQVVENCKQLRVISLLSCEKVAADVVAWMVFTRRSLRKIIAPPRFHLTEGQRDLFLRHGCIVSSDLTNATDSSARNYEPEFLEAFLYNRFYVKLIFENDVTSHNHLDTPNSHHRSPKPFLTTMIPSSRCCRHQEPHLPDECWELVFKHLSDPLDHESLSLVSRHFLSLTNGIHTNLDVSDRVLPLLPVLLRRFPNLTTIKITRCFTGDINVLLSQIASFNLPSLHSLDLSHQLTFPTHGLRQFSQKFSALKSLNCSHTRHDLDVIAECFPNLEEIDVSFRRYKIDIVSDWVKALTLGFKKLRKVTISGNFTLGDSYLLALCHTCVFLQELVVIQTGPVSMIGIANAIRKRPELRSLAVNCLTYGFFSEDLRKGNVTWDFIDALVSLKGLNCLDLSYSSISDQALCVLAEESLPLKKLSLRCCKGYGYGGISYLLKKCNNLQYLDLQRAGFLNDQCVVELSLLLSNLKFVKLSDNAKLTDLSLLAIMRNCPLITDIRMESTGIGKQKLQEEEDCLIVNSQVKFLYLASNTWLDDGTVTMLAAVCPNLEMIDLSKCGRVSKSAIDVLWSCRKIQRMDLALLGHELFQFRFRVCFDVPTLFVLNLSQLSICNEELSLISKSCCKLKELDLASCHKITTRGVKQVVKNCKQLRTISLASCEKVSPNVVAWMVSARPSLRKIRPPPRFFPTECQRDLFRRHGCFVGKWSD</sequence>
<dbReference type="SMART" id="SM00367">
    <property type="entry name" value="LRR_CC"/>
    <property type="match status" value="17"/>
</dbReference>
<dbReference type="Pfam" id="PF00646">
    <property type="entry name" value="F-box"/>
    <property type="match status" value="1"/>
</dbReference>
<dbReference type="Pfam" id="PF13516">
    <property type="entry name" value="LRR_6"/>
    <property type="match status" value="2"/>
</dbReference>
<dbReference type="InterPro" id="IPR006553">
    <property type="entry name" value="Leu-rich_rpt_Cys-con_subtyp"/>
</dbReference>
<dbReference type="GO" id="GO:0031146">
    <property type="term" value="P:SCF-dependent proteasomal ubiquitin-dependent protein catabolic process"/>
    <property type="evidence" value="ECO:0007669"/>
    <property type="project" value="TreeGrafter"/>
</dbReference>
<dbReference type="PANTHER" id="PTHR13318">
    <property type="entry name" value="PARTNER OF PAIRED, ISOFORM B-RELATED"/>
    <property type="match status" value="1"/>
</dbReference>
<evidence type="ECO:0000313" key="2">
    <source>
        <dbReference type="EMBL" id="RYQ87183.1"/>
    </source>
</evidence>
<dbReference type="InterPro" id="IPR001611">
    <property type="entry name" value="Leu-rich_rpt"/>
</dbReference>
<organism evidence="2 3">
    <name type="scientific">Arachis hypogaea</name>
    <name type="common">Peanut</name>
    <dbReference type="NCBI Taxonomy" id="3818"/>
    <lineage>
        <taxon>Eukaryota</taxon>
        <taxon>Viridiplantae</taxon>
        <taxon>Streptophyta</taxon>
        <taxon>Embryophyta</taxon>
        <taxon>Tracheophyta</taxon>
        <taxon>Spermatophyta</taxon>
        <taxon>Magnoliopsida</taxon>
        <taxon>eudicotyledons</taxon>
        <taxon>Gunneridae</taxon>
        <taxon>Pentapetalae</taxon>
        <taxon>rosids</taxon>
        <taxon>fabids</taxon>
        <taxon>Fabales</taxon>
        <taxon>Fabaceae</taxon>
        <taxon>Papilionoideae</taxon>
        <taxon>50 kb inversion clade</taxon>
        <taxon>dalbergioids sensu lato</taxon>
        <taxon>Dalbergieae</taxon>
        <taxon>Pterocarpus clade</taxon>
        <taxon>Arachis</taxon>
    </lineage>
</organism>
<gene>
    <name evidence="2" type="ORF">Ahy_B09g094655</name>
</gene>
<dbReference type="SUPFAM" id="SSF52047">
    <property type="entry name" value="RNI-like"/>
    <property type="match status" value="4"/>
</dbReference>
<dbReference type="Proteomes" id="UP000289738">
    <property type="component" value="Chromosome B09"/>
</dbReference>
<proteinExistence type="predicted"/>
<dbReference type="Gene3D" id="3.80.10.10">
    <property type="entry name" value="Ribonuclease Inhibitor"/>
    <property type="match status" value="8"/>
</dbReference>
<dbReference type="EMBL" id="SDMP01000019">
    <property type="protein sequence ID" value="RYQ87183.1"/>
    <property type="molecule type" value="Genomic_DNA"/>
</dbReference>
<dbReference type="AlphaFoldDB" id="A0A444XCH1"/>
<dbReference type="GO" id="GO:0019005">
    <property type="term" value="C:SCF ubiquitin ligase complex"/>
    <property type="evidence" value="ECO:0007669"/>
    <property type="project" value="TreeGrafter"/>
</dbReference>
<dbReference type="Gene3D" id="1.20.1280.50">
    <property type="match status" value="2"/>
</dbReference>
<protein>
    <recommendedName>
        <fullName evidence="1">F-box domain-containing protein</fullName>
    </recommendedName>
</protein>
<dbReference type="InterPro" id="IPR036047">
    <property type="entry name" value="F-box-like_dom_sf"/>
</dbReference>
<feature type="domain" description="F-box" evidence="1">
    <location>
        <begin position="653"/>
        <end position="686"/>
    </location>
</feature>
<dbReference type="InterPro" id="IPR001810">
    <property type="entry name" value="F-box_dom"/>
</dbReference>
<dbReference type="STRING" id="3818.A0A444XCH1"/>
<reference evidence="2 3" key="1">
    <citation type="submission" date="2019-01" db="EMBL/GenBank/DDBJ databases">
        <title>Sequencing of cultivated peanut Arachis hypogaea provides insights into genome evolution and oil improvement.</title>
        <authorList>
            <person name="Chen X."/>
        </authorList>
    </citation>
    <scope>NUCLEOTIDE SEQUENCE [LARGE SCALE GENOMIC DNA]</scope>
    <source>
        <strain evidence="3">cv. Fuhuasheng</strain>
        <tissue evidence="2">Leaves</tissue>
    </source>
</reference>
<keyword evidence="3" id="KW-1185">Reference proteome</keyword>
<evidence type="ECO:0000313" key="3">
    <source>
        <dbReference type="Proteomes" id="UP000289738"/>
    </source>
</evidence>